<protein>
    <submittedName>
        <fullName evidence="1">Uncharacterized protein</fullName>
    </submittedName>
</protein>
<dbReference type="AlphaFoldDB" id="A3SLL6"/>
<name>A3SLL6_ROSNI</name>
<dbReference type="HOGENOM" id="CLU_3367049_0_0_5"/>
<proteinExistence type="predicted"/>
<evidence type="ECO:0000313" key="1">
    <source>
        <dbReference type="EMBL" id="EAP78247.1"/>
    </source>
</evidence>
<keyword evidence="2" id="KW-1185">Reference proteome</keyword>
<dbReference type="EMBL" id="AALY01000001">
    <property type="protein sequence ID" value="EAP78247.1"/>
    <property type="molecule type" value="Genomic_DNA"/>
</dbReference>
<gene>
    <name evidence="1" type="ORF">ISM_08120</name>
</gene>
<accession>A3SLL6</accession>
<evidence type="ECO:0000313" key="2">
    <source>
        <dbReference type="Proteomes" id="UP000005954"/>
    </source>
</evidence>
<sequence>MIGTLKLQIAYLQRLYGLTAAQARLVAGLHYGEGS</sequence>
<dbReference type="Proteomes" id="UP000005954">
    <property type="component" value="Unassembled WGS sequence"/>
</dbReference>
<comment type="caution">
    <text evidence="1">The sequence shown here is derived from an EMBL/GenBank/DDBJ whole genome shotgun (WGS) entry which is preliminary data.</text>
</comment>
<reference evidence="1 2" key="1">
    <citation type="submission" date="2005-12" db="EMBL/GenBank/DDBJ databases">
        <authorList>
            <person name="Moran M.A."/>
            <person name="Ferriera S."/>
            <person name="Johnson J."/>
            <person name="Kravitz S."/>
            <person name="Halpern A."/>
            <person name="Remington K."/>
            <person name="Beeson K."/>
            <person name="Tran B."/>
            <person name="Rogers Y.-H."/>
            <person name="Friedman R."/>
            <person name="Venter J.C."/>
        </authorList>
    </citation>
    <scope>NUCLEOTIDE SEQUENCE [LARGE SCALE GENOMIC DNA]</scope>
    <source>
        <strain evidence="2">ATCC BAA-591 / DSM 15170 / ISM</strain>
    </source>
</reference>
<organism evidence="1 2">
    <name type="scientific">Roseovarius nubinhibens (strain ATCC BAA-591 / DSM 15170 / ISM)</name>
    <dbReference type="NCBI Taxonomy" id="89187"/>
    <lineage>
        <taxon>Bacteria</taxon>
        <taxon>Pseudomonadati</taxon>
        <taxon>Pseudomonadota</taxon>
        <taxon>Alphaproteobacteria</taxon>
        <taxon>Rhodobacterales</taxon>
        <taxon>Roseobacteraceae</taxon>
        <taxon>Roseovarius</taxon>
    </lineage>
</organism>
<dbReference type="STRING" id="89187.ISM_08120"/>